<dbReference type="PANTHER" id="PTHR47473">
    <property type="entry name" value="BTA1P"/>
    <property type="match status" value="1"/>
</dbReference>
<dbReference type="InterPro" id="IPR021829">
    <property type="entry name" value="DUF3419"/>
</dbReference>
<dbReference type="PANTHER" id="PTHR47473:SF1">
    <property type="entry name" value="METHYLTRANSFERASE DOMAIN-CONTAINING PROTEIN"/>
    <property type="match status" value="1"/>
</dbReference>
<dbReference type="AlphaFoldDB" id="A0A851GHR7"/>
<dbReference type="EMBL" id="JACBAZ010000001">
    <property type="protein sequence ID" value="NWK54160.1"/>
    <property type="molecule type" value="Genomic_DNA"/>
</dbReference>
<reference evidence="1 2" key="1">
    <citation type="submission" date="2020-07" db="EMBL/GenBank/DDBJ databases">
        <title>Roseicoccus Jingziensis gen. nov., sp. nov., isolated from coastal seawater.</title>
        <authorList>
            <person name="Feng X."/>
        </authorList>
    </citation>
    <scope>NUCLEOTIDE SEQUENCE [LARGE SCALE GENOMIC DNA]</scope>
    <source>
        <strain evidence="1 2">N1E253</strain>
    </source>
</reference>
<dbReference type="Proteomes" id="UP000557872">
    <property type="component" value="Unassembled WGS sequence"/>
</dbReference>
<proteinExistence type="predicted"/>
<comment type="caution">
    <text evidence="1">The sequence shown here is derived from an EMBL/GenBank/DDBJ whole genome shotgun (WGS) entry which is preliminary data.</text>
</comment>
<evidence type="ECO:0000313" key="2">
    <source>
        <dbReference type="Proteomes" id="UP000557872"/>
    </source>
</evidence>
<dbReference type="Pfam" id="PF11899">
    <property type="entry name" value="DUF3419"/>
    <property type="match status" value="1"/>
</dbReference>
<dbReference type="RefSeq" id="WP_178930703.1">
    <property type="nucleotide sequence ID" value="NZ_JACBAZ010000001.1"/>
</dbReference>
<keyword evidence="2" id="KW-1185">Reference proteome</keyword>
<protein>
    <submittedName>
        <fullName evidence="1">DUF3419 family protein</fullName>
    </submittedName>
</protein>
<gene>
    <name evidence="1" type="ORF">HW115_00940</name>
</gene>
<sequence>MQSEIQQHADFNHVRYANCWEDADILIRALQPEGRHCLSIGSAGDNSFSLLAAGARKVTISEMNPAQVSCIKLRIAAYKCLSHKQFLTLLGELDATPEERVELYQKCLPDLDSTTQEYWHHFHEHIQNGFGRAGKFENYFTLFRDKFLPWVHSYKHTAELLTSKSARDRNAFYEEKWNTWRWRLLFKLFFSRFVMGRLGRDPAFFKYVEGSVADRILMRTRHALVTLEPAKNPYLQWILMGRYGTALPHALREENFNTIRENLDRVTIDPRPLEAVLNDPEQIYDAFNLSDIFEYMSEDNTESLLQRIHSGSSHGARLAYWNMLAPRSRPSQMASKLKALGELSQSLFHEDKAFFYSAFIVEESVHTKS</sequence>
<name>A0A851GHR7_9BACT</name>
<accession>A0A851GHR7</accession>
<evidence type="ECO:0000313" key="1">
    <source>
        <dbReference type="EMBL" id="NWK54160.1"/>
    </source>
</evidence>
<organism evidence="1 2">
    <name type="scientific">Oceaniferula marina</name>
    <dbReference type="NCBI Taxonomy" id="2748318"/>
    <lineage>
        <taxon>Bacteria</taxon>
        <taxon>Pseudomonadati</taxon>
        <taxon>Verrucomicrobiota</taxon>
        <taxon>Verrucomicrobiia</taxon>
        <taxon>Verrucomicrobiales</taxon>
        <taxon>Verrucomicrobiaceae</taxon>
        <taxon>Oceaniferula</taxon>
    </lineage>
</organism>